<dbReference type="InterPro" id="IPR010359">
    <property type="entry name" value="IrrE_HExxH"/>
</dbReference>
<evidence type="ECO:0000259" key="1">
    <source>
        <dbReference type="Pfam" id="PF06114"/>
    </source>
</evidence>
<dbReference type="EMBL" id="JBHUME010000012">
    <property type="protein sequence ID" value="MFD2614465.1"/>
    <property type="molecule type" value="Genomic_DNA"/>
</dbReference>
<organism evidence="2 3">
    <name type="scientific">Paenibacillus gansuensis</name>
    <dbReference type="NCBI Taxonomy" id="306542"/>
    <lineage>
        <taxon>Bacteria</taxon>
        <taxon>Bacillati</taxon>
        <taxon>Bacillota</taxon>
        <taxon>Bacilli</taxon>
        <taxon>Bacillales</taxon>
        <taxon>Paenibacillaceae</taxon>
        <taxon>Paenibacillus</taxon>
    </lineage>
</organism>
<dbReference type="Pfam" id="PF06114">
    <property type="entry name" value="Peptidase_M78"/>
    <property type="match status" value="1"/>
</dbReference>
<comment type="caution">
    <text evidence="2">The sequence shown here is derived from an EMBL/GenBank/DDBJ whole genome shotgun (WGS) entry which is preliminary data.</text>
</comment>
<feature type="domain" description="IrrE N-terminal-like" evidence="1">
    <location>
        <begin position="52"/>
        <end position="150"/>
    </location>
</feature>
<protein>
    <submittedName>
        <fullName evidence="2">ImmA/IrrE family metallo-endopeptidase</fullName>
    </submittedName>
</protein>
<gene>
    <name evidence="2" type="ORF">ACFSUF_18800</name>
</gene>
<name>A0ABW5PIX9_9BACL</name>
<accession>A0ABW5PIX9</accession>
<evidence type="ECO:0000313" key="3">
    <source>
        <dbReference type="Proteomes" id="UP001597541"/>
    </source>
</evidence>
<keyword evidence="3" id="KW-1185">Reference proteome</keyword>
<proteinExistence type="predicted"/>
<evidence type="ECO:0000313" key="2">
    <source>
        <dbReference type="EMBL" id="MFD2614465.1"/>
    </source>
</evidence>
<reference evidence="3" key="1">
    <citation type="journal article" date="2019" name="Int. J. Syst. Evol. Microbiol.">
        <title>The Global Catalogue of Microorganisms (GCM) 10K type strain sequencing project: providing services to taxonomists for standard genome sequencing and annotation.</title>
        <authorList>
            <consortium name="The Broad Institute Genomics Platform"/>
            <consortium name="The Broad Institute Genome Sequencing Center for Infectious Disease"/>
            <person name="Wu L."/>
            <person name="Ma J."/>
        </authorList>
    </citation>
    <scope>NUCLEOTIDE SEQUENCE [LARGE SCALE GENOMIC DNA]</scope>
    <source>
        <strain evidence="3">KCTC 3950</strain>
    </source>
</reference>
<dbReference type="RefSeq" id="WP_377605362.1">
    <property type="nucleotide sequence ID" value="NZ_JBHUME010000012.1"/>
</dbReference>
<dbReference type="Proteomes" id="UP001597541">
    <property type="component" value="Unassembled WGS sequence"/>
</dbReference>
<sequence length="201" mass="23897">MNLKYYKPTQLEQWISNVYQKNGINYASDLDLERICDIFGINLQYYTGPSCAKWADDYSFIFLNSYLCTEQRREVFFHELCHPLKHVGNQRELPELFKQLQENQAAQLQMYAAIPAYMLEEFNGITSYSAYIKVLSEEFLLPTAFIVKRVEQIQRRIYQAKQDRQLRIQSKTIQLHFGYSPETMRILNQLEKQLAKTREIV</sequence>